<keyword evidence="7" id="KW-0325">Glycoprotein</keyword>
<dbReference type="GO" id="GO:0005886">
    <property type="term" value="C:plasma membrane"/>
    <property type="evidence" value="ECO:0007669"/>
    <property type="project" value="TreeGrafter"/>
</dbReference>
<evidence type="ECO:0000256" key="5">
    <source>
        <dbReference type="ARBA" id="ARBA00022989"/>
    </source>
</evidence>
<dbReference type="Gene3D" id="2.40.160.110">
    <property type="match status" value="1"/>
</dbReference>
<keyword evidence="10" id="KW-1185">Reference proteome</keyword>
<dbReference type="InterPro" id="IPR002000">
    <property type="entry name" value="Lysosome-assoc_membr_glycop"/>
</dbReference>
<dbReference type="Proteomes" id="UP001205998">
    <property type="component" value="Unassembled WGS sequence"/>
</dbReference>
<dbReference type="GO" id="GO:0005765">
    <property type="term" value="C:lysosomal membrane"/>
    <property type="evidence" value="ECO:0007669"/>
    <property type="project" value="TreeGrafter"/>
</dbReference>
<keyword evidence="4" id="KW-0967">Endosome</keyword>
<keyword evidence="5" id="KW-1133">Transmembrane helix</keyword>
<dbReference type="EMBL" id="MU551697">
    <property type="protein sequence ID" value="KAI5617767.1"/>
    <property type="molecule type" value="Genomic_DNA"/>
</dbReference>
<dbReference type="PANTHER" id="PTHR11506:SF2">
    <property type="entry name" value="MACROSIALIN"/>
    <property type="match status" value="1"/>
</dbReference>
<evidence type="ECO:0000313" key="10">
    <source>
        <dbReference type="Proteomes" id="UP001205998"/>
    </source>
</evidence>
<keyword evidence="6" id="KW-0472">Membrane</keyword>
<dbReference type="AlphaFoldDB" id="A0AAD5ALN1"/>
<evidence type="ECO:0000256" key="6">
    <source>
        <dbReference type="ARBA" id="ARBA00023136"/>
    </source>
</evidence>
<evidence type="ECO:0000256" key="7">
    <source>
        <dbReference type="ARBA" id="ARBA00023180"/>
    </source>
</evidence>
<feature type="domain" description="Lysosome-associated membrane glycoprotein 2-like luminal" evidence="8">
    <location>
        <begin position="15"/>
        <end position="126"/>
    </location>
</feature>
<comment type="subcellular location">
    <subcellularLocation>
        <location evidence="1">Endosome membrane</location>
        <topology evidence="1">Single-pass type I membrane protein</topology>
    </subcellularLocation>
</comment>
<evidence type="ECO:0000256" key="1">
    <source>
        <dbReference type="ARBA" id="ARBA00004530"/>
    </source>
</evidence>
<gene>
    <name evidence="9" type="ORF">C0J50_22356</name>
</gene>
<proteinExistence type="predicted"/>
<accession>A0AAD5ALN1</accession>
<dbReference type="GO" id="GO:0031902">
    <property type="term" value="C:late endosome membrane"/>
    <property type="evidence" value="ECO:0007669"/>
    <property type="project" value="TreeGrafter"/>
</dbReference>
<keyword evidence="3" id="KW-0732">Signal</keyword>
<keyword evidence="2" id="KW-0812">Transmembrane</keyword>
<dbReference type="InterPro" id="IPR048528">
    <property type="entry name" value="Lamp2-like_luminal"/>
</dbReference>
<evidence type="ECO:0000259" key="8">
    <source>
        <dbReference type="Pfam" id="PF01299"/>
    </source>
</evidence>
<protein>
    <submittedName>
        <fullName evidence="9">Macrosialin</fullName>
    </submittedName>
</protein>
<comment type="caution">
    <text evidence="9">The sequence shown here is derived from an EMBL/GenBank/DDBJ whole genome shotgun (WGS) entry which is preliminary data.</text>
</comment>
<evidence type="ECO:0000313" key="9">
    <source>
        <dbReference type="EMBL" id="KAI5617767.1"/>
    </source>
</evidence>
<organism evidence="9 10">
    <name type="scientific">Silurus asotus</name>
    <name type="common">Amur catfish</name>
    <name type="synonym">Parasilurus asotus</name>
    <dbReference type="NCBI Taxonomy" id="30991"/>
    <lineage>
        <taxon>Eukaryota</taxon>
        <taxon>Metazoa</taxon>
        <taxon>Chordata</taxon>
        <taxon>Craniata</taxon>
        <taxon>Vertebrata</taxon>
        <taxon>Euteleostomi</taxon>
        <taxon>Actinopterygii</taxon>
        <taxon>Neopterygii</taxon>
        <taxon>Teleostei</taxon>
        <taxon>Ostariophysi</taxon>
        <taxon>Siluriformes</taxon>
        <taxon>Siluridae</taxon>
        <taxon>Silurus</taxon>
    </lineage>
</organism>
<evidence type="ECO:0000256" key="2">
    <source>
        <dbReference type="ARBA" id="ARBA00022692"/>
    </source>
</evidence>
<reference evidence="9" key="1">
    <citation type="submission" date="2018-07" db="EMBL/GenBank/DDBJ databases">
        <title>Comparative genomics of catfishes provides insights into carnivory and benthic adaptation.</title>
        <authorList>
            <person name="Zhang Y."/>
            <person name="Wang D."/>
            <person name="Peng Z."/>
            <person name="Zheng S."/>
            <person name="Shao F."/>
            <person name="Tao W."/>
        </authorList>
    </citation>
    <scope>NUCLEOTIDE SEQUENCE</scope>
    <source>
        <strain evidence="9">Chongqing</strain>
    </source>
</reference>
<sequence length="144" mass="16202">MVQSAIQVQVNNRQMVGTYIVPGIAEGTGNCKRNTVSFMITLKEGYFSMNFTKNDTAKKVFVNTVAVNLTYAFKSGVLSYLEKKNESVQLFSRTARHSYSCKSESVVLGNGIYQMFSQDRMQAFNFTNNQFGPLDLCKADQPDY</sequence>
<evidence type="ECO:0000256" key="4">
    <source>
        <dbReference type="ARBA" id="ARBA00022753"/>
    </source>
</evidence>
<dbReference type="PANTHER" id="PTHR11506">
    <property type="entry name" value="LYSOSOME-ASSOCIATED MEMBRANE GLYCOPROTEIN"/>
    <property type="match status" value="1"/>
</dbReference>
<dbReference type="GO" id="GO:0072594">
    <property type="term" value="P:establishment of protein localization to organelle"/>
    <property type="evidence" value="ECO:0007669"/>
    <property type="project" value="TreeGrafter"/>
</dbReference>
<evidence type="ECO:0000256" key="3">
    <source>
        <dbReference type="ARBA" id="ARBA00022729"/>
    </source>
</evidence>
<dbReference type="Pfam" id="PF01299">
    <property type="entry name" value="Lamp2-like_luminal"/>
    <property type="match status" value="1"/>
</dbReference>
<name>A0AAD5ALN1_SILAS</name>